<comment type="catalytic activity">
    <reaction evidence="6">
        <text>2 superoxide + 2 H(+) = H2O2 + O2</text>
        <dbReference type="Rhea" id="RHEA:20696"/>
        <dbReference type="ChEBI" id="CHEBI:15378"/>
        <dbReference type="ChEBI" id="CHEBI:15379"/>
        <dbReference type="ChEBI" id="CHEBI:16240"/>
        <dbReference type="ChEBI" id="CHEBI:18421"/>
        <dbReference type="EC" id="1.15.1.1"/>
    </reaction>
</comment>
<protein>
    <recommendedName>
        <fullName evidence="2 6">Superoxide dismutase</fullName>
        <ecNumber evidence="2 6">1.15.1.1</ecNumber>
    </recommendedName>
</protein>
<evidence type="ECO:0000313" key="10">
    <source>
        <dbReference type="Proteomes" id="UP000246104"/>
    </source>
</evidence>
<keyword evidence="4 6" id="KW-0560">Oxidoreductase</keyword>
<proteinExistence type="inferred from homology"/>
<evidence type="ECO:0000256" key="1">
    <source>
        <dbReference type="ARBA" id="ARBA00008714"/>
    </source>
</evidence>
<dbReference type="GO" id="GO:0005737">
    <property type="term" value="C:cytoplasm"/>
    <property type="evidence" value="ECO:0007669"/>
    <property type="project" value="TreeGrafter"/>
</dbReference>
<dbReference type="InterPro" id="IPR001189">
    <property type="entry name" value="Mn/Fe_SOD"/>
</dbReference>
<dbReference type="Pfam" id="PF02777">
    <property type="entry name" value="Sod_Fe_C"/>
    <property type="match status" value="1"/>
</dbReference>
<comment type="caution">
    <text evidence="9">The sequence shown here is derived from an EMBL/GenBank/DDBJ whole genome shotgun (WGS) entry which is preliminary data.</text>
</comment>
<dbReference type="EMBL" id="PSRQ01000014">
    <property type="protein sequence ID" value="PWU24039.1"/>
    <property type="molecule type" value="Genomic_DNA"/>
</dbReference>
<evidence type="ECO:0000313" key="9">
    <source>
        <dbReference type="EMBL" id="PWU24039.1"/>
    </source>
</evidence>
<dbReference type="Proteomes" id="UP000246104">
    <property type="component" value="Unassembled WGS sequence"/>
</dbReference>
<feature type="binding site" evidence="5">
    <location>
        <position position="82"/>
    </location>
    <ligand>
        <name>Mn(2+)</name>
        <dbReference type="ChEBI" id="CHEBI:29035"/>
    </ligand>
</feature>
<dbReference type="EC" id="1.15.1.1" evidence="2 6"/>
<reference evidence="9 10" key="1">
    <citation type="submission" date="2018-02" db="EMBL/GenBank/DDBJ databases">
        <title>Genomic Reconstructions from Amazon Rainforest and Pasture Soil Reveal Novel Insights into the Physiology of Candidate Phyla in Tropical Sites.</title>
        <authorList>
            <person name="Kroeger M.E."/>
            <person name="Delmont T."/>
            <person name="Eren A.M."/>
            <person name="Guo J."/>
            <person name="Meyer K.M."/>
            <person name="Khan K."/>
            <person name="Rodrigues J.L.M."/>
            <person name="Bohannan B.J.M."/>
            <person name="Tringe S."/>
            <person name="Borges C.D."/>
            <person name="Tiedje J."/>
            <person name="Tsai S.M."/>
            <person name="Nusslein K."/>
        </authorList>
    </citation>
    <scope>NUCLEOTIDE SEQUENCE [LARGE SCALE GENOMIC DNA]</scope>
    <source>
        <strain evidence="9">Amazon FNV 2010 28 9</strain>
    </source>
</reference>
<dbReference type="FunFam" id="3.55.40.20:FF:000004">
    <property type="entry name" value="Superoxide dismutase [Fe]"/>
    <property type="match status" value="1"/>
</dbReference>
<dbReference type="InterPro" id="IPR036314">
    <property type="entry name" value="SOD_C_sf"/>
</dbReference>
<dbReference type="InterPro" id="IPR019831">
    <property type="entry name" value="Mn/Fe_SOD_N"/>
</dbReference>
<keyword evidence="3 5" id="KW-0479">Metal-binding</keyword>
<dbReference type="SUPFAM" id="SSF54719">
    <property type="entry name" value="Fe,Mn superoxide dismutase (SOD), C-terminal domain"/>
    <property type="match status" value="1"/>
</dbReference>
<dbReference type="InterPro" id="IPR036324">
    <property type="entry name" value="Mn/Fe_SOD_N_sf"/>
</dbReference>
<organism evidence="9 10">
    <name type="scientific">Candidatus Cerribacteria bacterium 'Amazon FNV 2010 28 9'</name>
    <dbReference type="NCBI Taxonomy" id="2081795"/>
    <lineage>
        <taxon>Bacteria</taxon>
        <taxon>Candidatus Cerribacteria</taxon>
    </lineage>
</organism>
<dbReference type="PANTHER" id="PTHR43595">
    <property type="entry name" value="37S RIBOSOMAL PROTEIN S26, MITOCHONDRIAL"/>
    <property type="match status" value="1"/>
</dbReference>
<dbReference type="SUPFAM" id="SSF46609">
    <property type="entry name" value="Fe,Mn superoxide dismutase (SOD), N-terminal domain"/>
    <property type="match status" value="1"/>
</dbReference>
<evidence type="ECO:0000259" key="7">
    <source>
        <dbReference type="Pfam" id="PF00081"/>
    </source>
</evidence>
<dbReference type="Pfam" id="PF00081">
    <property type="entry name" value="Sod_Fe_N"/>
    <property type="match status" value="1"/>
</dbReference>
<evidence type="ECO:0000256" key="4">
    <source>
        <dbReference type="ARBA" id="ARBA00023002"/>
    </source>
</evidence>
<evidence type="ECO:0000256" key="3">
    <source>
        <dbReference type="ARBA" id="ARBA00022723"/>
    </source>
</evidence>
<accession>A0A317JU07</accession>
<dbReference type="FunFam" id="1.10.287.990:FF:000001">
    <property type="entry name" value="Superoxide dismutase"/>
    <property type="match status" value="1"/>
</dbReference>
<feature type="domain" description="Manganese/iron superoxide dismutase N-terminal" evidence="7">
    <location>
        <begin position="3"/>
        <end position="89"/>
    </location>
</feature>
<dbReference type="AlphaFoldDB" id="A0A317JU07"/>
<dbReference type="GO" id="GO:0046872">
    <property type="term" value="F:metal ion binding"/>
    <property type="evidence" value="ECO:0007669"/>
    <property type="project" value="UniProtKB-KW"/>
</dbReference>
<comment type="similarity">
    <text evidence="1 6">Belongs to the iron/manganese superoxide dismutase family.</text>
</comment>
<evidence type="ECO:0000259" key="8">
    <source>
        <dbReference type="Pfam" id="PF02777"/>
    </source>
</evidence>
<sequence length="199" mass="22594">MSFALPSLPYAYNALEPFIDEQTMHLHHDKHHQTYIDKLNAAIAGKTNLESMSVEDLLKNIATIPEEIRTAVRNHGGGHSNHSIFWTILAPTGQSPSETIKNEVTKVFGSWDGFVQAFNTAAINQFGSGWAWLTKKDGKLEVKGYANQDSPYIDGATPILGIDVWEHAYYLKYQNRRPEYISAFWNVINWAEVEKRWNA</sequence>
<feature type="binding site" evidence="5">
    <location>
        <position position="163"/>
    </location>
    <ligand>
        <name>Mn(2+)</name>
        <dbReference type="ChEBI" id="CHEBI:29035"/>
    </ligand>
</feature>
<dbReference type="Gene3D" id="3.55.40.20">
    <property type="entry name" value="Iron/manganese superoxide dismutase, C-terminal domain"/>
    <property type="match status" value="1"/>
</dbReference>
<gene>
    <name evidence="9" type="ORF">C5B42_00785</name>
</gene>
<feature type="domain" description="Manganese/iron superoxide dismutase C-terminal" evidence="8">
    <location>
        <begin position="97"/>
        <end position="196"/>
    </location>
</feature>
<dbReference type="InterPro" id="IPR019833">
    <property type="entry name" value="Mn/Fe_SOD_BS"/>
</dbReference>
<dbReference type="PIRSF" id="PIRSF000349">
    <property type="entry name" value="SODismutase"/>
    <property type="match status" value="1"/>
</dbReference>
<evidence type="ECO:0000256" key="5">
    <source>
        <dbReference type="PIRSR" id="PIRSR000349-1"/>
    </source>
</evidence>
<comment type="function">
    <text evidence="6">Destroys radicals which are normally produced within the cells and which are toxic to biological systems.</text>
</comment>
<dbReference type="Gene3D" id="1.10.287.990">
    <property type="entry name" value="Fe,Mn superoxide dismutase (SOD) domain"/>
    <property type="match status" value="1"/>
</dbReference>
<dbReference type="PRINTS" id="PR01703">
    <property type="entry name" value="MNSODISMTASE"/>
</dbReference>
<evidence type="ECO:0000256" key="6">
    <source>
        <dbReference type="RuleBase" id="RU000414"/>
    </source>
</evidence>
<dbReference type="GO" id="GO:0004784">
    <property type="term" value="F:superoxide dismutase activity"/>
    <property type="evidence" value="ECO:0007669"/>
    <property type="project" value="UniProtKB-EC"/>
</dbReference>
<feature type="binding site" evidence="5">
    <location>
        <position position="27"/>
    </location>
    <ligand>
        <name>Mn(2+)</name>
        <dbReference type="ChEBI" id="CHEBI:29035"/>
    </ligand>
</feature>
<feature type="binding site" evidence="5">
    <location>
        <position position="167"/>
    </location>
    <ligand>
        <name>Mn(2+)</name>
        <dbReference type="ChEBI" id="CHEBI:29035"/>
    </ligand>
</feature>
<dbReference type="PROSITE" id="PS00088">
    <property type="entry name" value="SOD_MN"/>
    <property type="match status" value="1"/>
</dbReference>
<name>A0A317JU07_9BACT</name>
<dbReference type="PANTHER" id="PTHR43595:SF2">
    <property type="entry name" value="SMALL RIBOSOMAL SUBUNIT PROTEIN MS42"/>
    <property type="match status" value="1"/>
</dbReference>
<evidence type="ECO:0000256" key="2">
    <source>
        <dbReference type="ARBA" id="ARBA00012682"/>
    </source>
</evidence>
<dbReference type="InterPro" id="IPR019832">
    <property type="entry name" value="Mn/Fe_SOD_C"/>
</dbReference>